<gene>
    <name evidence="3" type="ORF">BJI69_07630</name>
</gene>
<feature type="transmembrane region" description="Helical" evidence="1">
    <location>
        <begin position="57"/>
        <end position="74"/>
    </location>
</feature>
<dbReference type="GO" id="GO:0016020">
    <property type="term" value="C:membrane"/>
    <property type="evidence" value="ECO:0007669"/>
    <property type="project" value="InterPro"/>
</dbReference>
<dbReference type="SUPFAM" id="SSF55874">
    <property type="entry name" value="ATPase domain of HSP90 chaperone/DNA topoisomerase II/histidine kinase"/>
    <property type="match status" value="1"/>
</dbReference>
<keyword evidence="1" id="KW-0812">Transmembrane</keyword>
<dbReference type="Pfam" id="PF06580">
    <property type="entry name" value="His_kinase"/>
    <property type="match status" value="1"/>
</dbReference>
<feature type="transmembrane region" description="Helical" evidence="1">
    <location>
        <begin position="130"/>
        <end position="149"/>
    </location>
</feature>
<dbReference type="EMBL" id="CP017480">
    <property type="protein sequence ID" value="APG03792.1"/>
    <property type="molecule type" value="Genomic_DNA"/>
</dbReference>
<dbReference type="OrthoDB" id="2514702at2"/>
<dbReference type="InterPro" id="IPR010559">
    <property type="entry name" value="Sig_transdc_His_kin_internal"/>
</dbReference>
<keyword evidence="4" id="KW-1185">Reference proteome</keyword>
<proteinExistence type="predicted"/>
<keyword evidence="1" id="KW-1133">Transmembrane helix</keyword>
<evidence type="ECO:0000313" key="4">
    <source>
        <dbReference type="Proteomes" id="UP000182987"/>
    </source>
</evidence>
<dbReference type="RefSeq" id="WP_046980560.1">
    <property type="nucleotide sequence ID" value="NZ_CP017480.1"/>
</dbReference>
<feature type="transmembrane region" description="Helical" evidence="1">
    <location>
        <begin position="22"/>
        <end position="45"/>
    </location>
</feature>
<keyword evidence="1" id="KW-0472">Membrane</keyword>
<dbReference type="InterPro" id="IPR036890">
    <property type="entry name" value="HATPase_C_sf"/>
</dbReference>
<dbReference type="GO" id="GO:0000155">
    <property type="term" value="F:phosphorelay sensor kinase activity"/>
    <property type="evidence" value="ECO:0007669"/>
    <property type="project" value="InterPro"/>
</dbReference>
<dbReference type="PANTHER" id="PTHR34220:SF7">
    <property type="entry name" value="SENSOR HISTIDINE KINASE YPDA"/>
    <property type="match status" value="1"/>
</dbReference>
<dbReference type="Proteomes" id="UP000182987">
    <property type="component" value="Chromosome"/>
</dbReference>
<organism evidence="3 4">
    <name type="scientific">Luteibacter rhizovicinus DSM 16549</name>
    <dbReference type="NCBI Taxonomy" id="1440763"/>
    <lineage>
        <taxon>Bacteria</taxon>
        <taxon>Pseudomonadati</taxon>
        <taxon>Pseudomonadota</taxon>
        <taxon>Gammaproteobacteria</taxon>
        <taxon>Lysobacterales</taxon>
        <taxon>Rhodanobacteraceae</taxon>
        <taxon>Luteibacter</taxon>
    </lineage>
</organism>
<feature type="transmembrane region" description="Helical" evidence="1">
    <location>
        <begin position="86"/>
        <end position="110"/>
    </location>
</feature>
<feature type="domain" description="Signal transduction histidine kinase internal region" evidence="2">
    <location>
        <begin position="161"/>
        <end position="240"/>
    </location>
</feature>
<dbReference type="KEGG" id="lrz:BJI69_07630"/>
<name>A0A1L3ERZ8_9GAMM</name>
<accession>A0A1L3ERZ8</accession>
<dbReference type="Gene3D" id="3.30.565.10">
    <property type="entry name" value="Histidine kinase-like ATPase, C-terminal domain"/>
    <property type="match status" value="1"/>
</dbReference>
<evidence type="ECO:0000256" key="1">
    <source>
        <dbReference type="SAM" id="Phobius"/>
    </source>
</evidence>
<dbReference type="STRING" id="1440763.BJI69_07630"/>
<evidence type="ECO:0000313" key="3">
    <source>
        <dbReference type="EMBL" id="APG03792.1"/>
    </source>
</evidence>
<dbReference type="PANTHER" id="PTHR34220">
    <property type="entry name" value="SENSOR HISTIDINE KINASE YPDA"/>
    <property type="match status" value="1"/>
</dbReference>
<dbReference type="InterPro" id="IPR050640">
    <property type="entry name" value="Bact_2-comp_sensor_kinase"/>
</dbReference>
<protein>
    <submittedName>
        <fullName evidence="3">Sensor histidine kinase</fullName>
    </submittedName>
</protein>
<evidence type="ECO:0000259" key="2">
    <source>
        <dbReference type="Pfam" id="PF06580"/>
    </source>
</evidence>
<keyword evidence="3" id="KW-0418">Kinase</keyword>
<sequence>MPANPSQTSVASRPPSAPLPDFCSLPVLFALLVVGALTVSLMWLAPGGTGTLRDYCIAVLFTSWLSILLTVALCKLRTGMQRLPGLLPYAAVWLLLVATVGLSAGVMGWIDRSLVFGITPSPTFRFVRDSMLATGLLGAGLLRYFYVVAQWQARVAAEAQAQVAALQARIRPHFLFNSMNAVAALIRVDPDAAERTVENLAELFRAALGSDTESVGTLGDEWSLVDRYLEIESLRLGHRLRVERDIDVPPGLPMPRMLLQPLVENAIRHGVQPSRSGGTIRLGGRRVPGGVEIVVDNPIADGAPTPGTGHGLRNVRERVRFHYGERASVRVDTGADRFIVTVFLPESANARPDRR</sequence>
<reference evidence="4" key="1">
    <citation type="submission" date="2016-09" db="EMBL/GenBank/DDBJ databases">
        <authorList>
            <person name="Lysoe E."/>
        </authorList>
    </citation>
    <scope>NUCLEOTIDE SEQUENCE [LARGE SCALE GENOMIC DNA]</scope>
    <source>
        <strain evidence="4">LJ96T</strain>
    </source>
</reference>
<dbReference type="AlphaFoldDB" id="A0A1L3ERZ8"/>
<keyword evidence="3" id="KW-0808">Transferase</keyword>